<evidence type="ECO:0000256" key="1">
    <source>
        <dbReference type="SAM" id="MobiDB-lite"/>
    </source>
</evidence>
<accession>S4PS09</accession>
<keyword evidence="2" id="KW-0675">Receptor</keyword>
<dbReference type="EMBL" id="GAIX01000340">
    <property type="protein sequence ID" value="JAA92220.1"/>
    <property type="molecule type" value="Transcribed_RNA"/>
</dbReference>
<sequence>HITRVKHSTKQLKYNFVLTTLEPDHCDLHIVESDVSKQKTSQETFYSDYDIDIVKNAGNFDSVAIDGHNRELHEDNNANDEFTAGSEQLVTDDSIQINAKLLDENVECPSYVGVEQEAGIQCFIKCEIDHEYDHNDDTSTMHLMNSDGGNEGVTQLFGPQTFESSGSAENKHAMQKLNDGHRNEVTATKADSSEIISERYNQPSDNSNKANRNVKKLPYYAVELNGVFLNTLKVEPKLEDETTTRNAHNHNVDTSSQDLSNLIKNDVTATQIMIDGSISLRKDTECLNDMDCSSENHLLIEKKA</sequence>
<feature type="non-terminal residue" evidence="2">
    <location>
        <position position="1"/>
    </location>
</feature>
<dbReference type="AlphaFoldDB" id="S4PS09"/>
<protein>
    <submittedName>
        <fullName evidence="2">G protein-coupled receptor GPR1</fullName>
    </submittedName>
</protein>
<reference evidence="2" key="1">
    <citation type="journal article" date="2013" name="BMC Genomics">
        <title>Unscrambling butterfly oogenesis.</title>
        <authorList>
            <person name="Carter J.M."/>
            <person name="Baker S.C."/>
            <person name="Pink R."/>
            <person name="Carter D.R."/>
            <person name="Collins A."/>
            <person name="Tomlin J."/>
            <person name="Gibbs M."/>
            <person name="Breuker C.J."/>
        </authorList>
    </citation>
    <scope>NUCLEOTIDE SEQUENCE</scope>
    <source>
        <tissue evidence="2">Ovary</tissue>
    </source>
</reference>
<reference evidence="2" key="2">
    <citation type="submission" date="2013-05" db="EMBL/GenBank/DDBJ databases">
        <authorList>
            <person name="Carter J.-M."/>
            <person name="Baker S.C."/>
            <person name="Pink R."/>
            <person name="Carter D.R.F."/>
            <person name="Collins A."/>
            <person name="Tomlin J."/>
            <person name="Gibbs M."/>
            <person name="Breuker C.J."/>
        </authorList>
    </citation>
    <scope>NUCLEOTIDE SEQUENCE</scope>
    <source>
        <tissue evidence="2">Ovary</tissue>
    </source>
</reference>
<evidence type="ECO:0000313" key="2">
    <source>
        <dbReference type="EMBL" id="JAA92220.1"/>
    </source>
</evidence>
<organism evidence="2">
    <name type="scientific">Pararge aegeria</name>
    <name type="common">speckled wood butterfly</name>
    <dbReference type="NCBI Taxonomy" id="116150"/>
    <lineage>
        <taxon>Eukaryota</taxon>
        <taxon>Metazoa</taxon>
        <taxon>Ecdysozoa</taxon>
        <taxon>Arthropoda</taxon>
        <taxon>Hexapoda</taxon>
        <taxon>Insecta</taxon>
        <taxon>Pterygota</taxon>
        <taxon>Neoptera</taxon>
        <taxon>Endopterygota</taxon>
        <taxon>Lepidoptera</taxon>
        <taxon>Glossata</taxon>
        <taxon>Ditrysia</taxon>
        <taxon>Papilionoidea</taxon>
        <taxon>Nymphalidae</taxon>
        <taxon>Satyrinae</taxon>
        <taxon>Satyrini</taxon>
        <taxon>Parargina</taxon>
        <taxon>Pararge</taxon>
    </lineage>
</organism>
<name>S4PS09_9NEOP</name>
<proteinExistence type="predicted"/>
<feature type="region of interest" description="Disordered" evidence="1">
    <location>
        <begin position="163"/>
        <end position="211"/>
    </location>
</feature>
<feature type="compositionally biased region" description="Polar residues" evidence="1">
    <location>
        <begin position="199"/>
        <end position="211"/>
    </location>
</feature>